<feature type="compositionally biased region" description="Polar residues" evidence="1">
    <location>
        <begin position="72"/>
        <end position="87"/>
    </location>
</feature>
<protein>
    <submittedName>
        <fullName evidence="2">Uncharacterized protein</fullName>
    </submittedName>
</protein>
<dbReference type="OrthoDB" id="277931at2759"/>
<feature type="compositionally biased region" description="Basic and acidic residues" evidence="1">
    <location>
        <begin position="323"/>
        <end position="333"/>
    </location>
</feature>
<dbReference type="RefSeq" id="XP_029737524.1">
    <property type="nucleotide sequence ID" value="XM_029886293.1"/>
</dbReference>
<organism evidence="2 3">
    <name type="scientific">Sporisorium graminicola</name>
    <dbReference type="NCBI Taxonomy" id="280036"/>
    <lineage>
        <taxon>Eukaryota</taxon>
        <taxon>Fungi</taxon>
        <taxon>Dikarya</taxon>
        <taxon>Basidiomycota</taxon>
        <taxon>Ustilaginomycotina</taxon>
        <taxon>Ustilaginomycetes</taxon>
        <taxon>Ustilaginales</taxon>
        <taxon>Ustilaginaceae</taxon>
        <taxon>Sporisorium</taxon>
    </lineage>
</organism>
<dbReference type="GeneID" id="40728596"/>
<evidence type="ECO:0000313" key="2">
    <source>
        <dbReference type="EMBL" id="TKY85539.1"/>
    </source>
</evidence>
<proteinExistence type="predicted"/>
<dbReference type="KEGG" id="sgra:EX895_005701"/>
<sequence length="333" mass="37214">MSSSQKPSAKEAAPQRIEDDDDEWQSMPVETAHASSTSIPASAYSNPFDLPYGDEDENDSDPDDPRRFHSLPSKTSARNLPNRSASGSHHKRSGARSQYLTDNSASIAGAVASRSHNAATNATGTHLDIDDARGYDWRSKPVNKQNDDDDPDSDEEKGYTQLRLDEDEEAEELHAATSYLFQDGNRHDPYGDNTTATPLNQMKTTKQLLSEGQKIAYVGLCSLIASEMVRQIRRVPGKNLDPARQSIEGWKIKVMARLYQHMEIESSEQRMIESLAEHGVLATDLAPSLITTQTIDNPDFDPEALREKQQEEQTMTLTWEQAAESHQRQQTRE</sequence>
<gene>
    <name evidence="2" type="ORF">EX895_005701</name>
</gene>
<feature type="compositionally biased region" description="Polar residues" evidence="1">
    <location>
        <begin position="33"/>
        <end position="45"/>
    </location>
</feature>
<dbReference type="AlphaFoldDB" id="A0A4V6ET79"/>
<accession>A0A4V6ET79</accession>
<feature type="region of interest" description="Disordered" evidence="1">
    <location>
        <begin position="293"/>
        <end position="333"/>
    </location>
</feature>
<name>A0A4V6ET79_9BASI</name>
<feature type="region of interest" description="Disordered" evidence="1">
    <location>
        <begin position="136"/>
        <end position="158"/>
    </location>
</feature>
<comment type="caution">
    <text evidence="2">The sequence shown here is derived from an EMBL/GenBank/DDBJ whole genome shotgun (WGS) entry which is preliminary data.</text>
</comment>
<feature type="region of interest" description="Disordered" evidence="1">
    <location>
        <begin position="1"/>
        <end position="101"/>
    </location>
</feature>
<keyword evidence="3" id="KW-1185">Reference proteome</keyword>
<feature type="compositionally biased region" description="Acidic residues" evidence="1">
    <location>
        <begin position="52"/>
        <end position="62"/>
    </location>
</feature>
<feature type="region of interest" description="Disordered" evidence="1">
    <location>
        <begin position="179"/>
        <end position="198"/>
    </location>
</feature>
<dbReference type="EMBL" id="SRRM01000020">
    <property type="protein sequence ID" value="TKY85539.1"/>
    <property type="molecule type" value="Genomic_DNA"/>
</dbReference>
<evidence type="ECO:0000256" key="1">
    <source>
        <dbReference type="SAM" id="MobiDB-lite"/>
    </source>
</evidence>
<evidence type="ECO:0000313" key="3">
    <source>
        <dbReference type="Proteomes" id="UP000306050"/>
    </source>
</evidence>
<reference evidence="2 3" key="1">
    <citation type="submission" date="2019-05" db="EMBL/GenBank/DDBJ databases">
        <title>Sporisorium graminicola CBS 10092 draft sequencing and annotation.</title>
        <authorList>
            <person name="Solano-Gonzalez S."/>
            <person name="Caddick M.X."/>
            <person name="Darby A."/>
        </authorList>
    </citation>
    <scope>NUCLEOTIDE SEQUENCE [LARGE SCALE GENOMIC DNA]</scope>
    <source>
        <strain evidence="2 3">CBS 10092</strain>
    </source>
</reference>
<dbReference type="Proteomes" id="UP000306050">
    <property type="component" value="Chromosome SGRAM_7"/>
</dbReference>